<evidence type="ECO:0000313" key="1">
    <source>
        <dbReference type="EMBL" id="MBB3208646.1"/>
    </source>
</evidence>
<keyword evidence="2" id="KW-1185">Reference proteome</keyword>
<dbReference type="AlphaFoldDB" id="A0A7W5E1V3"/>
<organism evidence="1 2">
    <name type="scientific">Aporhodopirellula rubra</name>
    <dbReference type="NCBI Taxonomy" id="980271"/>
    <lineage>
        <taxon>Bacteria</taxon>
        <taxon>Pseudomonadati</taxon>
        <taxon>Planctomycetota</taxon>
        <taxon>Planctomycetia</taxon>
        <taxon>Pirellulales</taxon>
        <taxon>Pirellulaceae</taxon>
        <taxon>Aporhodopirellula</taxon>
    </lineage>
</organism>
<name>A0A7W5E1V3_9BACT</name>
<gene>
    <name evidence="1" type="ORF">FHS27_004478</name>
</gene>
<dbReference type="EMBL" id="JACHXU010000017">
    <property type="protein sequence ID" value="MBB3208646.1"/>
    <property type="molecule type" value="Genomic_DNA"/>
</dbReference>
<accession>A0A7W5E1V3</accession>
<comment type="caution">
    <text evidence="1">The sequence shown here is derived from an EMBL/GenBank/DDBJ whole genome shotgun (WGS) entry which is preliminary data.</text>
</comment>
<evidence type="ECO:0000313" key="2">
    <source>
        <dbReference type="Proteomes" id="UP000536179"/>
    </source>
</evidence>
<protein>
    <submittedName>
        <fullName evidence="1">Uncharacterized protein</fullName>
    </submittedName>
</protein>
<reference evidence="1 2" key="1">
    <citation type="submission" date="2020-08" db="EMBL/GenBank/DDBJ databases">
        <title>Genomic Encyclopedia of Type Strains, Phase III (KMG-III): the genomes of soil and plant-associated and newly described type strains.</title>
        <authorList>
            <person name="Whitman W."/>
        </authorList>
    </citation>
    <scope>NUCLEOTIDE SEQUENCE [LARGE SCALE GENOMIC DNA]</scope>
    <source>
        <strain evidence="1 2">CECT 8075</strain>
    </source>
</reference>
<sequence>MSLVSSEYGVGGKFGNRMSPRWEANRALPDKTGKIASLLHAQNTKSDSLCTPLT</sequence>
<dbReference type="Proteomes" id="UP000536179">
    <property type="component" value="Unassembled WGS sequence"/>
</dbReference>
<proteinExistence type="predicted"/>